<evidence type="ECO:0000256" key="5">
    <source>
        <dbReference type="ARBA" id="ARBA00023239"/>
    </source>
</evidence>
<dbReference type="SUPFAM" id="SSF53383">
    <property type="entry name" value="PLP-dependent transferases"/>
    <property type="match status" value="1"/>
</dbReference>
<protein>
    <submittedName>
        <fullName evidence="9">Histidine decarboxylase</fullName>
        <ecNumber evidence="9">4.1.1.22</ecNumber>
    </submittedName>
</protein>
<organism evidence="9 10">
    <name type="scientific">Nocardia cyriacigeorgica</name>
    <dbReference type="NCBI Taxonomy" id="135487"/>
    <lineage>
        <taxon>Bacteria</taxon>
        <taxon>Bacillati</taxon>
        <taxon>Actinomycetota</taxon>
        <taxon>Actinomycetes</taxon>
        <taxon>Mycobacteriales</taxon>
        <taxon>Nocardiaceae</taxon>
        <taxon>Nocardia</taxon>
    </lineage>
</organism>
<dbReference type="InterPro" id="IPR051151">
    <property type="entry name" value="Group_II_Decarboxylase"/>
</dbReference>
<dbReference type="PANTHER" id="PTHR46101:SF2">
    <property type="entry name" value="SERINE DECARBOXYLASE"/>
    <property type="match status" value="1"/>
</dbReference>
<dbReference type="EMBL" id="LR215973">
    <property type="protein sequence ID" value="VFA97806.1"/>
    <property type="molecule type" value="Genomic_DNA"/>
</dbReference>
<keyword evidence="4 6" id="KW-0663">Pyridoxal phosphate</keyword>
<gene>
    <name evidence="9" type="primary">hdc</name>
    <name evidence="9" type="ORF">NCTC10797_01571</name>
</gene>
<proteinExistence type="inferred from homology"/>
<evidence type="ECO:0000313" key="10">
    <source>
        <dbReference type="Proteomes" id="UP000290439"/>
    </source>
</evidence>
<dbReference type="GO" id="GO:0004398">
    <property type="term" value="F:histidine decarboxylase activity"/>
    <property type="evidence" value="ECO:0007669"/>
    <property type="project" value="UniProtKB-EC"/>
</dbReference>
<evidence type="ECO:0000256" key="3">
    <source>
        <dbReference type="ARBA" id="ARBA00022793"/>
    </source>
</evidence>
<dbReference type="AlphaFoldDB" id="A0A4U8VVY4"/>
<accession>A0A4U8VVY4</accession>
<comment type="cofactor">
    <cofactor evidence="1 6 7">
        <name>pyridoxal 5'-phosphate</name>
        <dbReference type="ChEBI" id="CHEBI:597326"/>
    </cofactor>
</comment>
<reference evidence="9 10" key="1">
    <citation type="submission" date="2019-02" db="EMBL/GenBank/DDBJ databases">
        <authorList>
            <consortium name="Pathogen Informatics"/>
        </authorList>
    </citation>
    <scope>NUCLEOTIDE SEQUENCE [LARGE SCALE GENOMIC DNA]</scope>
    <source>
        <strain evidence="9 10">3012STDY6756504</strain>
    </source>
</reference>
<evidence type="ECO:0000256" key="2">
    <source>
        <dbReference type="ARBA" id="ARBA00009533"/>
    </source>
</evidence>
<dbReference type="InterPro" id="IPR002129">
    <property type="entry name" value="PyrdxlP-dep_de-COase"/>
</dbReference>
<dbReference type="Proteomes" id="UP000290439">
    <property type="component" value="Chromosome"/>
</dbReference>
<dbReference type="InterPro" id="IPR015422">
    <property type="entry name" value="PyrdxlP-dep_Trfase_small"/>
</dbReference>
<sequence length="388" mass="41168">MTRVQQPPPTEFDLLRIGSSPPPPHTLLAQVDAFIADMRLEEPYVLGFPGNLDFEFSQLAGLLDIFVNNVGDPAGRDKSGVGAKAMERAAIDFLAELANGDPAQTYGYIAAGGSEANLFGLDRGATLLPDAAIYCGRSAHYSIRKNARLMRKQLVVVDSDSQGRMDPAALERACRRQRGAGAVVVATIGTTMTGAIDDVDALATAASAAGAVYLHADAALSGLIVPFTDRGPGWGFARREVGSVSISMHKALGMPVACAAALCRSELVDSRVHGEYIGTTDSTLACSRSGLAAVLTWYALAAKGRNGLAEAAWRSLRNAEYAAGKLAAAGLRPQLHPDSIIVVFDRPAEWVCRKYHLATEGDRAHIVTVPHVTREIIDEMCGDILRTA</sequence>
<evidence type="ECO:0000256" key="7">
    <source>
        <dbReference type="RuleBase" id="RU000382"/>
    </source>
</evidence>
<dbReference type="InterPro" id="IPR015424">
    <property type="entry name" value="PyrdxlP-dep_Trfase"/>
</dbReference>
<dbReference type="GO" id="GO:0030170">
    <property type="term" value="F:pyridoxal phosphate binding"/>
    <property type="evidence" value="ECO:0007669"/>
    <property type="project" value="InterPro"/>
</dbReference>
<evidence type="ECO:0000256" key="8">
    <source>
        <dbReference type="SAM" id="MobiDB-lite"/>
    </source>
</evidence>
<dbReference type="Gene3D" id="3.90.1150.10">
    <property type="entry name" value="Aspartate Aminotransferase, domain 1"/>
    <property type="match status" value="1"/>
</dbReference>
<evidence type="ECO:0000256" key="1">
    <source>
        <dbReference type="ARBA" id="ARBA00001933"/>
    </source>
</evidence>
<evidence type="ECO:0000256" key="6">
    <source>
        <dbReference type="PIRSR" id="PIRSR602129-50"/>
    </source>
</evidence>
<evidence type="ECO:0000313" key="9">
    <source>
        <dbReference type="EMBL" id="VFA97806.1"/>
    </source>
</evidence>
<dbReference type="RefSeq" id="WP_165448848.1">
    <property type="nucleotide sequence ID" value="NZ_LR215973.1"/>
</dbReference>
<comment type="similarity">
    <text evidence="2 7">Belongs to the group II decarboxylase family.</text>
</comment>
<feature type="compositionally biased region" description="Pro residues" evidence="8">
    <location>
        <begin position="1"/>
        <end position="10"/>
    </location>
</feature>
<feature type="modified residue" description="N6-(pyridoxal phosphate)lysine" evidence="6">
    <location>
        <position position="250"/>
    </location>
</feature>
<dbReference type="Pfam" id="PF00282">
    <property type="entry name" value="Pyridoxal_deC"/>
    <property type="match status" value="1"/>
</dbReference>
<dbReference type="GO" id="GO:0019752">
    <property type="term" value="P:carboxylic acid metabolic process"/>
    <property type="evidence" value="ECO:0007669"/>
    <property type="project" value="InterPro"/>
</dbReference>
<dbReference type="GO" id="GO:0004058">
    <property type="term" value="F:aromatic-L-amino-acid decarboxylase activity"/>
    <property type="evidence" value="ECO:0007669"/>
    <property type="project" value="UniProtKB-ARBA"/>
</dbReference>
<feature type="region of interest" description="Disordered" evidence="8">
    <location>
        <begin position="1"/>
        <end position="21"/>
    </location>
</feature>
<evidence type="ECO:0000256" key="4">
    <source>
        <dbReference type="ARBA" id="ARBA00022898"/>
    </source>
</evidence>
<dbReference type="InterPro" id="IPR015421">
    <property type="entry name" value="PyrdxlP-dep_Trfase_major"/>
</dbReference>
<dbReference type="Gene3D" id="3.40.640.10">
    <property type="entry name" value="Type I PLP-dependent aspartate aminotransferase-like (Major domain)"/>
    <property type="match status" value="1"/>
</dbReference>
<dbReference type="EC" id="4.1.1.22" evidence="9"/>
<keyword evidence="5 7" id="KW-0456">Lyase</keyword>
<keyword evidence="3" id="KW-0210">Decarboxylase</keyword>
<name>A0A4U8VVY4_9NOCA</name>
<dbReference type="PANTHER" id="PTHR46101">
    <property type="match status" value="1"/>
</dbReference>